<comment type="caution">
    <text evidence="1">The sequence shown here is derived from an EMBL/GenBank/DDBJ whole genome shotgun (WGS) entry which is preliminary data.</text>
</comment>
<reference evidence="1 2" key="1">
    <citation type="submission" date="2020-08" db="EMBL/GenBank/DDBJ databases">
        <title>Plant Genome Project.</title>
        <authorList>
            <person name="Zhang R.-G."/>
        </authorList>
    </citation>
    <scope>NUCLEOTIDE SEQUENCE [LARGE SCALE GENOMIC DNA]</scope>
    <source>
        <tissue evidence="1">Rhizome</tissue>
    </source>
</reference>
<sequence length="297" mass="32660">MATLRARRHLSSTSPRRILLPFLRPISRRKGEQRDLPLQGKKQFILTGRRCAHLCFLIGKHPRDPPPSSNLRKLSSMPLPMMDLDRTTAATFFFLLLTRTCPMQVTVGEVSSADSKATPFRLPLATDETIGDMPPLTLPLLRRRQLREDEREGTVARCCVQSYHYDKATKQCVAALHGKHRLVAVLLTGPPALHCTTLHTLFAQSHPNAKEIQECPPESQKTTNIADDVISIVFGKETRDRVRGLGFGVTPSKVGASVQQNQIVKQLQAMVGSGGIGSGIGNEVGSNCDINDAAKKN</sequence>
<dbReference type="AlphaFoldDB" id="A0A8J5FP63"/>
<gene>
    <name evidence="1" type="ORF">ZIOFF_056775</name>
</gene>
<accession>A0A8J5FP63</accession>
<name>A0A8J5FP63_ZINOF</name>
<protein>
    <submittedName>
        <fullName evidence="1">Uncharacterized protein</fullName>
    </submittedName>
</protein>
<dbReference type="Proteomes" id="UP000734854">
    <property type="component" value="Unassembled WGS sequence"/>
</dbReference>
<evidence type="ECO:0000313" key="1">
    <source>
        <dbReference type="EMBL" id="KAG6488017.1"/>
    </source>
</evidence>
<dbReference type="EMBL" id="JACMSC010000015">
    <property type="protein sequence ID" value="KAG6488017.1"/>
    <property type="molecule type" value="Genomic_DNA"/>
</dbReference>
<organism evidence="1 2">
    <name type="scientific">Zingiber officinale</name>
    <name type="common">Ginger</name>
    <name type="synonym">Amomum zingiber</name>
    <dbReference type="NCBI Taxonomy" id="94328"/>
    <lineage>
        <taxon>Eukaryota</taxon>
        <taxon>Viridiplantae</taxon>
        <taxon>Streptophyta</taxon>
        <taxon>Embryophyta</taxon>
        <taxon>Tracheophyta</taxon>
        <taxon>Spermatophyta</taxon>
        <taxon>Magnoliopsida</taxon>
        <taxon>Liliopsida</taxon>
        <taxon>Zingiberales</taxon>
        <taxon>Zingiberaceae</taxon>
        <taxon>Zingiber</taxon>
    </lineage>
</organism>
<keyword evidence="2" id="KW-1185">Reference proteome</keyword>
<evidence type="ECO:0000313" key="2">
    <source>
        <dbReference type="Proteomes" id="UP000734854"/>
    </source>
</evidence>
<proteinExistence type="predicted"/>